<organism evidence="1">
    <name type="scientific">Caulobacter phage BL57</name>
    <dbReference type="NCBI Taxonomy" id="3348355"/>
    <lineage>
        <taxon>Viruses</taxon>
    </lineage>
</organism>
<proteinExistence type="predicted"/>
<dbReference type="EMBL" id="PQ287320">
    <property type="protein sequence ID" value="XHV10557.1"/>
    <property type="molecule type" value="Genomic_DNA"/>
</dbReference>
<reference evidence="1" key="1">
    <citation type="submission" date="2024-10" db="EMBL/GenBank/DDBJ databases">
        <title>Genetic diversity among independent isolates of the Dolichocephalovirinae subfamily.</title>
        <authorList>
            <person name="Ely B."/>
            <person name="Thomas Q."/>
            <person name="Mohammadi T."/>
        </authorList>
    </citation>
    <scope>NUCLEOTIDE SEQUENCE</scope>
</reference>
<evidence type="ECO:0000313" key="1">
    <source>
        <dbReference type="EMBL" id="XHV10557.1"/>
    </source>
</evidence>
<evidence type="ECO:0008006" key="2">
    <source>
        <dbReference type="Google" id="ProtNLM"/>
    </source>
</evidence>
<name>A0AB74UG26_9VIRU</name>
<gene>
    <name evidence="1" type="ORF">BL57_085</name>
</gene>
<protein>
    <recommendedName>
        <fullName evidence="2">Tail fiber protein</fullName>
    </recommendedName>
</protein>
<sequence>MVKATPLGFLTGAGVPPPVTDDGKVLAGTMAWETPFTQYLLPVRNAPPAGSRIALGEGVVGVTTFTPTVGATYTRPFFVAKTIDIQALSVEVVGPAAATAELGLIGWSLSGTPGVTYALGSVSTATAGIKTASGTAVTLTPGWYASTFKVTGAAGASFRAPTAPTAIAPDFTVTPGAPAPSWRTWRLKAVPTNIIMPPDSTVLADVLLNGGAGPPADPADGELYIDEAGRTLYVETVVGVQGIPLDVGYVPRRPSGTPPDYVVNKTATGAAWGPLAGGAGGSPFDSAEFRVPGMAPTGLDTVVLPGASGGMGLFEMPLQALLREVRVHASAGAGAATLALYPFNGSLGSVIYSQTVTLTAPETQVLPVSIALVPGVYAWVWTGAASLTLDAVKGSLPWATREQVHPVAMKF</sequence>
<accession>A0AB74UG26</accession>